<dbReference type="PROSITE" id="PS50181">
    <property type="entry name" value="FBOX"/>
    <property type="match status" value="1"/>
</dbReference>
<dbReference type="InterPro" id="IPR006527">
    <property type="entry name" value="F-box-assoc_dom_typ1"/>
</dbReference>
<dbReference type="InterPro" id="IPR017451">
    <property type="entry name" value="F-box-assoc_interact_dom"/>
</dbReference>
<gene>
    <name evidence="2" type="primary">BnaC02g42790D</name>
    <name evidence="2" type="ORF">GSBRNA2T00068662001</name>
</gene>
<dbReference type="PaxDb" id="3708-A0A078HR98"/>
<evidence type="ECO:0000313" key="2">
    <source>
        <dbReference type="EMBL" id="CDY39839.1"/>
    </source>
</evidence>
<organism evidence="2 3">
    <name type="scientific">Brassica napus</name>
    <name type="common">Rape</name>
    <dbReference type="NCBI Taxonomy" id="3708"/>
    <lineage>
        <taxon>Eukaryota</taxon>
        <taxon>Viridiplantae</taxon>
        <taxon>Streptophyta</taxon>
        <taxon>Embryophyta</taxon>
        <taxon>Tracheophyta</taxon>
        <taxon>Spermatophyta</taxon>
        <taxon>Magnoliopsida</taxon>
        <taxon>eudicotyledons</taxon>
        <taxon>Gunneridae</taxon>
        <taxon>Pentapetalae</taxon>
        <taxon>rosids</taxon>
        <taxon>malvids</taxon>
        <taxon>Brassicales</taxon>
        <taxon>Brassicaceae</taxon>
        <taxon>Brassiceae</taxon>
        <taxon>Brassica</taxon>
    </lineage>
</organism>
<sequence length="362" mass="42361">MMTMLPDNLVEEILSRVPATCLKRLRSTCKLWNGIFNDRRFAKNHFDKAPKQYMVLKLTEEYRLCSFRGELGLIDPVCSAQFRISHVFHCDGLLLCTSEFYNRIVVWNPCTGQTKWITDPTDRVMYWVTYTLGRCYQENNYSYKLLRHVPCYEKLIFEICEINSDSCWRIPHDVTPDCLLQFAHYSVYLKGKTYWCASDSKEFDACMHLLSFDYTTERFGRLCLPGPYCRLHTVSLSVVREEKLSVLLRPHDRLGNEIEIWISSPIDDPKAVSWSKIFALDDPRLGYCTQTSFLVDDEKKIATCLERWIRSRDNAKAKLYYVLQYIVGEDNEVTLLDFGASSNLHLHSQLLFNYVPSLVHIQ</sequence>
<accession>A0A078HR98</accession>
<protein>
    <submittedName>
        <fullName evidence="2">BnaC02g42790D protein</fullName>
    </submittedName>
</protein>
<feature type="domain" description="F-box" evidence="1">
    <location>
        <begin position="1"/>
        <end position="49"/>
    </location>
</feature>
<dbReference type="PANTHER" id="PTHR31672">
    <property type="entry name" value="BNACNNG10540D PROTEIN"/>
    <property type="match status" value="1"/>
</dbReference>
<dbReference type="Pfam" id="PF07734">
    <property type="entry name" value="FBA_1"/>
    <property type="match status" value="1"/>
</dbReference>
<dbReference type="InterPro" id="IPR050796">
    <property type="entry name" value="SCF_F-box_component"/>
</dbReference>
<dbReference type="SUPFAM" id="SSF81383">
    <property type="entry name" value="F-box domain"/>
    <property type="match status" value="1"/>
</dbReference>
<evidence type="ECO:0000313" key="3">
    <source>
        <dbReference type="Proteomes" id="UP000028999"/>
    </source>
</evidence>
<dbReference type="Pfam" id="PF00646">
    <property type="entry name" value="F-box"/>
    <property type="match status" value="1"/>
</dbReference>
<dbReference type="Gramene" id="CDY39839">
    <property type="protein sequence ID" value="CDY39839"/>
    <property type="gene ID" value="GSBRNA2T00068662001"/>
</dbReference>
<dbReference type="CDD" id="cd22157">
    <property type="entry name" value="F-box_AtFBW1-like"/>
    <property type="match status" value="1"/>
</dbReference>
<dbReference type="AlphaFoldDB" id="A0A078HR98"/>
<dbReference type="PANTHER" id="PTHR31672:SF13">
    <property type="entry name" value="F-BOX PROTEIN CPR30-LIKE"/>
    <property type="match status" value="1"/>
</dbReference>
<dbReference type="OMA" id="WNGIFND"/>
<name>A0A078HR98_BRANA</name>
<dbReference type="InterPro" id="IPR001810">
    <property type="entry name" value="F-box_dom"/>
</dbReference>
<dbReference type="NCBIfam" id="TIGR01640">
    <property type="entry name" value="F_box_assoc_1"/>
    <property type="match status" value="1"/>
</dbReference>
<keyword evidence="3" id="KW-1185">Reference proteome</keyword>
<dbReference type="SMART" id="SM00256">
    <property type="entry name" value="FBOX"/>
    <property type="match status" value="1"/>
</dbReference>
<reference evidence="2 3" key="1">
    <citation type="journal article" date="2014" name="Science">
        <title>Plant genetics. Early allopolyploid evolution in the post-Neolithic Brassica napus oilseed genome.</title>
        <authorList>
            <person name="Chalhoub B."/>
            <person name="Denoeud F."/>
            <person name="Liu S."/>
            <person name="Parkin I.A."/>
            <person name="Tang H."/>
            <person name="Wang X."/>
            <person name="Chiquet J."/>
            <person name="Belcram H."/>
            <person name="Tong C."/>
            <person name="Samans B."/>
            <person name="Correa M."/>
            <person name="Da Silva C."/>
            <person name="Just J."/>
            <person name="Falentin C."/>
            <person name="Koh C.S."/>
            <person name="Le Clainche I."/>
            <person name="Bernard M."/>
            <person name="Bento P."/>
            <person name="Noel B."/>
            <person name="Labadie K."/>
            <person name="Alberti A."/>
            <person name="Charles M."/>
            <person name="Arnaud D."/>
            <person name="Guo H."/>
            <person name="Daviaud C."/>
            <person name="Alamery S."/>
            <person name="Jabbari K."/>
            <person name="Zhao M."/>
            <person name="Edger P.P."/>
            <person name="Chelaifa H."/>
            <person name="Tack D."/>
            <person name="Lassalle G."/>
            <person name="Mestiri I."/>
            <person name="Schnel N."/>
            <person name="Le Paslier M.C."/>
            <person name="Fan G."/>
            <person name="Renault V."/>
            <person name="Bayer P.E."/>
            <person name="Golicz A.A."/>
            <person name="Manoli S."/>
            <person name="Lee T.H."/>
            <person name="Thi V.H."/>
            <person name="Chalabi S."/>
            <person name="Hu Q."/>
            <person name="Fan C."/>
            <person name="Tollenaere R."/>
            <person name="Lu Y."/>
            <person name="Battail C."/>
            <person name="Shen J."/>
            <person name="Sidebottom C.H."/>
            <person name="Wang X."/>
            <person name="Canaguier A."/>
            <person name="Chauveau A."/>
            <person name="Berard A."/>
            <person name="Deniot G."/>
            <person name="Guan M."/>
            <person name="Liu Z."/>
            <person name="Sun F."/>
            <person name="Lim Y.P."/>
            <person name="Lyons E."/>
            <person name="Town C.D."/>
            <person name="Bancroft I."/>
            <person name="Wang X."/>
            <person name="Meng J."/>
            <person name="Ma J."/>
            <person name="Pires J.C."/>
            <person name="King G.J."/>
            <person name="Brunel D."/>
            <person name="Delourme R."/>
            <person name="Renard M."/>
            <person name="Aury J.M."/>
            <person name="Adams K.L."/>
            <person name="Batley J."/>
            <person name="Snowdon R.J."/>
            <person name="Tost J."/>
            <person name="Edwards D."/>
            <person name="Zhou Y."/>
            <person name="Hua W."/>
            <person name="Sharpe A.G."/>
            <person name="Paterson A.H."/>
            <person name="Guan C."/>
            <person name="Wincker P."/>
        </authorList>
    </citation>
    <scope>NUCLEOTIDE SEQUENCE [LARGE SCALE GENOMIC DNA]</scope>
    <source>
        <strain evidence="3">cv. Darmor-bzh</strain>
    </source>
</reference>
<dbReference type="Proteomes" id="UP000028999">
    <property type="component" value="Unassembled WGS sequence"/>
</dbReference>
<dbReference type="Gene3D" id="1.20.1280.50">
    <property type="match status" value="1"/>
</dbReference>
<dbReference type="EMBL" id="LK032458">
    <property type="protein sequence ID" value="CDY39839.1"/>
    <property type="molecule type" value="Genomic_DNA"/>
</dbReference>
<evidence type="ECO:0000259" key="1">
    <source>
        <dbReference type="PROSITE" id="PS50181"/>
    </source>
</evidence>
<proteinExistence type="predicted"/>
<dbReference type="InterPro" id="IPR036047">
    <property type="entry name" value="F-box-like_dom_sf"/>
</dbReference>